<feature type="transmembrane region" description="Helical" evidence="1">
    <location>
        <begin position="32"/>
        <end position="50"/>
    </location>
</feature>
<evidence type="ECO:0000256" key="1">
    <source>
        <dbReference type="SAM" id="Phobius"/>
    </source>
</evidence>
<feature type="transmembrane region" description="Helical" evidence="1">
    <location>
        <begin position="62"/>
        <end position="80"/>
    </location>
</feature>
<evidence type="ECO:0000313" key="2">
    <source>
        <dbReference type="EMBL" id="WGS64176.1"/>
    </source>
</evidence>
<reference evidence="2 3" key="1">
    <citation type="submission" date="2021-02" db="EMBL/GenBank/DDBJ databases">
        <title>Characterization of Marinitoga sp. nov. str. BP5-C20A.</title>
        <authorList>
            <person name="Erauso G."/>
            <person name="Postec A."/>
        </authorList>
    </citation>
    <scope>NUCLEOTIDE SEQUENCE [LARGE SCALE GENOMIC DNA]</scope>
    <source>
        <strain evidence="2 3">BP5-C20A</strain>
    </source>
</reference>
<accession>A0ABY8PNF2</accession>
<dbReference type="Proteomes" id="UP001232493">
    <property type="component" value="Chromosome"/>
</dbReference>
<feature type="transmembrane region" description="Helical" evidence="1">
    <location>
        <begin position="7"/>
        <end position="26"/>
    </location>
</feature>
<gene>
    <name evidence="2" type="ORF">JRV97_07275</name>
</gene>
<name>A0ABY8PNF2_9BACT</name>
<dbReference type="RefSeq" id="WP_280997615.1">
    <property type="nucleotide sequence ID" value="NZ_CP069362.1"/>
</dbReference>
<sequence length="314" mass="37065">MKMNKYIYFFTILALILGIIDIFLFIFHHYNLGFIVLAIYYLILFIFNYLSEKKLFTALIKTFLAFILFPFYPLILLLQYKRIEPLYKPINFYEHKLVDTSNIGFSSVDLAPFNIILKYGDPNQRKYVVRLVYNSIKEEKIDFIGGINLIRNAIKEDTHPDVILYASDALTNLENHLISKISHYMGNLNTLEDYINYAKYSYYYANSGFLAGEHKFEVLWQSSIILRTAIEMFPESPLLIVYTLRILESLNEYENLEEVLNEKINKIRAQELYEYAIMYYIKRRKPKSVQKLVSEFIDLGFSPEHESIKFLLGG</sequence>
<evidence type="ECO:0000313" key="3">
    <source>
        <dbReference type="Proteomes" id="UP001232493"/>
    </source>
</evidence>
<proteinExistence type="predicted"/>
<keyword evidence="1" id="KW-1133">Transmembrane helix</keyword>
<keyword evidence="1" id="KW-0472">Membrane</keyword>
<dbReference type="EMBL" id="CP069362">
    <property type="protein sequence ID" value="WGS64176.1"/>
    <property type="molecule type" value="Genomic_DNA"/>
</dbReference>
<organism evidence="2 3">
    <name type="scientific">Marinitoga aeolica</name>
    <dbReference type="NCBI Taxonomy" id="2809031"/>
    <lineage>
        <taxon>Bacteria</taxon>
        <taxon>Thermotogati</taxon>
        <taxon>Thermotogota</taxon>
        <taxon>Thermotogae</taxon>
        <taxon>Petrotogales</taxon>
        <taxon>Petrotogaceae</taxon>
        <taxon>Marinitoga</taxon>
    </lineage>
</organism>
<keyword evidence="3" id="KW-1185">Reference proteome</keyword>
<protein>
    <submittedName>
        <fullName evidence="2">Uncharacterized protein</fullName>
    </submittedName>
</protein>
<keyword evidence="1" id="KW-0812">Transmembrane</keyword>